<keyword evidence="2" id="KW-0806">Transcription termination</keyword>
<feature type="non-terminal residue" evidence="4">
    <location>
        <position position="1"/>
    </location>
</feature>
<dbReference type="PANTHER" id="PTHR13068">
    <property type="entry name" value="CGI-12 PROTEIN-RELATED"/>
    <property type="match status" value="1"/>
</dbReference>
<protein>
    <submittedName>
        <fullName evidence="4">Uncharacterized protein</fullName>
    </submittedName>
</protein>
<keyword evidence="5" id="KW-1185">Reference proteome</keyword>
<comment type="caution">
    <text evidence="4">The sequence shown here is derived from an EMBL/GenBank/DDBJ whole genome shotgun (WGS) entry which is preliminary data.</text>
</comment>
<proteinExistence type="inferred from homology"/>
<dbReference type="GO" id="GO:0003676">
    <property type="term" value="F:nucleic acid binding"/>
    <property type="evidence" value="ECO:0007669"/>
    <property type="project" value="InterPro"/>
</dbReference>
<dbReference type="InterPro" id="IPR003690">
    <property type="entry name" value="MTERF"/>
</dbReference>
<dbReference type="GO" id="GO:0006353">
    <property type="term" value="P:DNA-templated transcription termination"/>
    <property type="evidence" value="ECO:0007669"/>
    <property type="project" value="UniProtKB-KW"/>
</dbReference>
<dbReference type="Pfam" id="PF02536">
    <property type="entry name" value="mTERF"/>
    <property type="match status" value="1"/>
</dbReference>
<sequence>SAIVASKRLDLSKTPDTADSVLALFKNHGFTKSQVSKVILSCPKILLCDLEKTLLPNFKILNSLGFSNADLVAIVISRPRSVLQGKFHETALLSVGYLRSVLGSDDRVINAIKRFPQVLTYDLQVYGAENIQLLLEIGVPELRIKSMLAQQPRTFFTSADRFRTVVGNVKKMGIDPSKARFLWAIHAFRAMSKETWDKKVELYKKWGWSEDEILSAFERNPGCMMSSMDKITRILDFLVNTMGWDKSYIVQSPIIMCYSVEKRIVPRSSDTHIAATQLINRKDVLVGGITEMWPTCVVICLKSLSDLFIRNLSQTFYINGSKGASSERKVLHEGALLFHPSQFTPLRYVVVNFVGALRCGIGLR</sequence>
<dbReference type="SMART" id="SM00733">
    <property type="entry name" value="Mterf"/>
    <property type="match status" value="6"/>
</dbReference>
<evidence type="ECO:0000256" key="1">
    <source>
        <dbReference type="ARBA" id="ARBA00007692"/>
    </source>
</evidence>
<keyword evidence="2" id="KW-0804">Transcription</keyword>
<evidence type="ECO:0000256" key="2">
    <source>
        <dbReference type="ARBA" id="ARBA00022472"/>
    </source>
</evidence>
<comment type="similarity">
    <text evidence="1">Belongs to the mTERF family.</text>
</comment>
<evidence type="ECO:0000313" key="5">
    <source>
        <dbReference type="Proteomes" id="UP001206925"/>
    </source>
</evidence>
<name>A0AAD5D891_AMBAR</name>
<dbReference type="InterPro" id="IPR038538">
    <property type="entry name" value="MTERF_sf"/>
</dbReference>
<evidence type="ECO:0000313" key="4">
    <source>
        <dbReference type="EMBL" id="KAI7755132.1"/>
    </source>
</evidence>
<dbReference type="Proteomes" id="UP001206925">
    <property type="component" value="Unassembled WGS sequence"/>
</dbReference>
<dbReference type="PANTHER" id="PTHR13068:SF208">
    <property type="entry name" value="TRANSCRIPTION REGULATOR MTERF FAMILY"/>
    <property type="match status" value="1"/>
</dbReference>
<organism evidence="4 5">
    <name type="scientific">Ambrosia artemisiifolia</name>
    <name type="common">Common ragweed</name>
    <dbReference type="NCBI Taxonomy" id="4212"/>
    <lineage>
        <taxon>Eukaryota</taxon>
        <taxon>Viridiplantae</taxon>
        <taxon>Streptophyta</taxon>
        <taxon>Embryophyta</taxon>
        <taxon>Tracheophyta</taxon>
        <taxon>Spermatophyta</taxon>
        <taxon>Magnoliopsida</taxon>
        <taxon>eudicotyledons</taxon>
        <taxon>Gunneridae</taxon>
        <taxon>Pentapetalae</taxon>
        <taxon>asterids</taxon>
        <taxon>campanulids</taxon>
        <taxon>Asterales</taxon>
        <taxon>Asteraceae</taxon>
        <taxon>Asteroideae</taxon>
        <taxon>Heliantheae alliance</taxon>
        <taxon>Heliantheae</taxon>
        <taxon>Ambrosia</taxon>
    </lineage>
</organism>
<dbReference type="FunFam" id="1.25.70.10:FF:000001">
    <property type="entry name" value="Mitochondrial transcription termination factor-like"/>
    <property type="match status" value="1"/>
</dbReference>
<dbReference type="EMBL" id="JAMZMK010001697">
    <property type="protein sequence ID" value="KAI7755132.1"/>
    <property type="molecule type" value="Genomic_DNA"/>
</dbReference>
<accession>A0AAD5D891</accession>
<keyword evidence="3" id="KW-0809">Transit peptide</keyword>
<gene>
    <name evidence="4" type="ORF">M8C21_026002</name>
</gene>
<evidence type="ECO:0000256" key="3">
    <source>
        <dbReference type="ARBA" id="ARBA00022946"/>
    </source>
</evidence>
<dbReference type="AlphaFoldDB" id="A0AAD5D891"/>
<reference evidence="4" key="1">
    <citation type="submission" date="2022-06" db="EMBL/GenBank/DDBJ databases">
        <title>Uncovering the hologenomic basis of an extraordinary plant invasion.</title>
        <authorList>
            <person name="Bieker V.C."/>
            <person name="Martin M.D."/>
            <person name="Gilbert T."/>
            <person name="Hodgins K."/>
            <person name="Battlay P."/>
            <person name="Petersen B."/>
            <person name="Wilson J."/>
        </authorList>
    </citation>
    <scope>NUCLEOTIDE SEQUENCE</scope>
    <source>
        <strain evidence="4">AA19_3_7</strain>
        <tissue evidence="4">Leaf</tissue>
    </source>
</reference>
<dbReference type="Gene3D" id="1.25.70.10">
    <property type="entry name" value="Transcription termination factor 3, mitochondrial"/>
    <property type="match status" value="1"/>
</dbReference>
<keyword evidence="2" id="KW-0805">Transcription regulation</keyword>